<dbReference type="AlphaFoldDB" id="A0A1Y2F8U5"/>
<dbReference type="Proteomes" id="UP000193685">
    <property type="component" value="Unassembled WGS sequence"/>
</dbReference>
<dbReference type="GeneID" id="63783593"/>
<dbReference type="InterPro" id="IPR018809">
    <property type="entry name" value="DUF2406"/>
</dbReference>
<keyword evidence="3" id="KW-1185">Reference proteome</keyword>
<dbReference type="RefSeq" id="XP_040724218.1">
    <property type="nucleotide sequence ID" value="XM_040866994.1"/>
</dbReference>
<dbReference type="PANTHER" id="PTHR28186:SF1">
    <property type="entry name" value="MEIOTICALLY UP-REGULATED GENE 9 PROTEIN"/>
    <property type="match status" value="1"/>
</dbReference>
<gene>
    <name evidence="2" type="ORF">BCR37DRAFT_330834</name>
</gene>
<feature type="non-terminal residue" evidence="2">
    <location>
        <position position="1"/>
    </location>
</feature>
<evidence type="ECO:0000313" key="3">
    <source>
        <dbReference type="Proteomes" id="UP000193685"/>
    </source>
</evidence>
<name>A0A1Y2F8U5_PROLT</name>
<protein>
    <submittedName>
        <fullName evidence="2">Uncharacterized protein</fullName>
    </submittedName>
</protein>
<accession>A0A1Y2F8U5</accession>
<evidence type="ECO:0000256" key="1">
    <source>
        <dbReference type="SAM" id="MobiDB-lite"/>
    </source>
</evidence>
<proteinExistence type="predicted"/>
<feature type="non-terminal residue" evidence="2">
    <location>
        <position position="62"/>
    </location>
</feature>
<comment type="caution">
    <text evidence="2">The sequence shown here is derived from an EMBL/GenBank/DDBJ whole genome shotgun (WGS) entry which is preliminary data.</text>
</comment>
<feature type="region of interest" description="Disordered" evidence="1">
    <location>
        <begin position="37"/>
        <end position="62"/>
    </location>
</feature>
<evidence type="ECO:0000313" key="2">
    <source>
        <dbReference type="EMBL" id="ORY80330.1"/>
    </source>
</evidence>
<dbReference type="EMBL" id="MCFI01000013">
    <property type="protein sequence ID" value="ORY80330.1"/>
    <property type="molecule type" value="Genomic_DNA"/>
</dbReference>
<dbReference type="OrthoDB" id="5330253at2759"/>
<dbReference type="Pfam" id="PF10295">
    <property type="entry name" value="DUF2406"/>
    <property type="match status" value="1"/>
</dbReference>
<sequence>KSNPNVALTEAVGMEQWQSGMGPDYVPYVSKDVYGRHIDQPDLSNPTRSRFERPLDTIRSFE</sequence>
<reference evidence="2 3" key="1">
    <citation type="submission" date="2016-07" db="EMBL/GenBank/DDBJ databases">
        <title>Pervasive Adenine N6-methylation of Active Genes in Fungi.</title>
        <authorList>
            <consortium name="DOE Joint Genome Institute"/>
            <person name="Mondo S.J."/>
            <person name="Dannebaum R.O."/>
            <person name="Kuo R.C."/>
            <person name="Labutti K."/>
            <person name="Haridas S."/>
            <person name="Kuo A."/>
            <person name="Salamov A."/>
            <person name="Ahrendt S.R."/>
            <person name="Lipzen A."/>
            <person name="Sullivan W."/>
            <person name="Andreopoulos W.B."/>
            <person name="Clum A."/>
            <person name="Lindquist E."/>
            <person name="Daum C."/>
            <person name="Ramamoorthy G.K."/>
            <person name="Gryganskyi A."/>
            <person name="Culley D."/>
            <person name="Magnuson J.K."/>
            <person name="James T.Y."/>
            <person name="O'Malley M.A."/>
            <person name="Stajich J.E."/>
            <person name="Spatafora J.W."/>
            <person name="Visel A."/>
            <person name="Grigoriev I.V."/>
        </authorList>
    </citation>
    <scope>NUCLEOTIDE SEQUENCE [LARGE SCALE GENOMIC DNA]</scope>
    <source>
        <strain evidence="2 3">12-1054</strain>
    </source>
</reference>
<feature type="compositionally biased region" description="Basic and acidic residues" evidence="1">
    <location>
        <begin position="49"/>
        <end position="62"/>
    </location>
</feature>
<dbReference type="PANTHER" id="PTHR28186">
    <property type="entry name" value="MEIOTICALLY UP-REGULATED GENE 9 PROTEIN"/>
    <property type="match status" value="1"/>
</dbReference>
<organism evidence="2 3">
    <name type="scientific">Protomyces lactucae-debilis</name>
    <dbReference type="NCBI Taxonomy" id="2754530"/>
    <lineage>
        <taxon>Eukaryota</taxon>
        <taxon>Fungi</taxon>
        <taxon>Dikarya</taxon>
        <taxon>Ascomycota</taxon>
        <taxon>Taphrinomycotina</taxon>
        <taxon>Taphrinomycetes</taxon>
        <taxon>Taphrinales</taxon>
        <taxon>Protomycetaceae</taxon>
        <taxon>Protomyces</taxon>
    </lineage>
</organism>